<protein>
    <submittedName>
        <fullName evidence="1">Uncharacterized protein</fullName>
    </submittedName>
</protein>
<organism evidence="1 2">
    <name type="scientific">Streptococcus oralis</name>
    <dbReference type="NCBI Taxonomy" id="1303"/>
    <lineage>
        <taxon>Bacteria</taxon>
        <taxon>Bacillati</taxon>
        <taxon>Bacillota</taxon>
        <taxon>Bacilli</taxon>
        <taxon>Lactobacillales</taxon>
        <taxon>Streptococcaceae</taxon>
        <taxon>Streptococcus</taxon>
    </lineage>
</organism>
<reference evidence="1 2" key="1">
    <citation type="submission" date="2016-01" db="EMBL/GenBank/DDBJ databases">
        <title>Highly variable Streptococcus oralis are common among viridans streptococci isolated from primates.</title>
        <authorList>
            <person name="Denapaite D."/>
            <person name="Rieger M."/>
            <person name="Koendgen S."/>
            <person name="Brueckner R."/>
            <person name="Ochigava I."/>
            <person name="Kappeler P."/>
            <person name="Maetz-Rensing K."/>
            <person name="Leendertz F."/>
            <person name="Hakenbeck R."/>
        </authorList>
    </citation>
    <scope>NUCLEOTIDE SEQUENCE [LARGE SCALE GENOMIC DNA]</scope>
    <source>
        <strain evidence="1 2">DD16</strain>
    </source>
</reference>
<comment type="caution">
    <text evidence="1">The sequence shown here is derived from an EMBL/GenBank/DDBJ whole genome shotgun (WGS) entry which is preliminary data.</text>
</comment>
<dbReference type="Proteomes" id="UP000072653">
    <property type="component" value="Unassembled WGS sequence"/>
</dbReference>
<evidence type="ECO:0000313" key="1">
    <source>
        <dbReference type="EMBL" id="KXT87730.1"/>
    </source>
</evidence>
<dbReference type="AlphaFoldDB" id="A0A139PET9"/>
<accession>A0A139PET9</accession>
<dbReference type="EMBL" id="LQOB01000038">
    <property type="protein sequence ID" value="KXT87730.1"/>
    <property type="molecule type" value="Genomic_DNA"/>
</dbReference>
<gene>
    <name evidence="1" type="ORF">SORDD16_00584</name>
</gene>
<dbReference type="PATRIC" id="fig|1303.79.peg.637"/>
<sequence length="37" mass="3917">MLLVSMTLPGQMEKLVLEEATASSLAKQADDLLAAIN</sequence>
<name>A0A139PET9_STROR</name>
<proteinExistence type="predicted"/>
<evidence type="ECO:0000313" key="2">
    <source>
        <dbReference type="Proteomes" id="UP000072653"/>
    </source>
</evidence>